<feature type="compositionally biased region" description="Low complexity" evidence="1">
    <location>
        <begin position="25"/>
        <end position="46"/>
    </location>
</feature>
<evidence type="ECO:0000256" key="1">
    <source>
        <dbReference type="SAM" id="MobiDB-lite"/>
    </source>
</evidence>
<keyword evidence="2" id="KW-0732">Signal</keyword>
<dbReference type="RefSeq" id="WP_158035110.1">
    <property type="nucleotide sequence ID" value="NZ_ML708639.1"/>
</dbReference>
<dbReference type="EMBL" id="SZWF01000040">
    <property type="protein sequence ID" value="KAA9392908.1"/>
    <property type="molecule type" value="Genomic_DNA"/>
</dbReference>
<proteinExistence type="predicted"/>
<accession>A0A5J5KU67</accession>
<sequence length="153" mass="16102">MNSVLTRRLPLVLAGVLAASIATAAPSAATDQDTGSSGAATSTTSADRLVPPRKPDGPPREGIFPPPDRCLWAPLKGRLLPPPWTCGPDIPPPNLCELRPGHCEIYLPPDPIIPAPPVPVIKSAAWTDAYPDLPMGPGPYNPIPDMRQDLIAV</sequence>
<gene>
    <name evidence="3" type="ORF">FCK90_14975</name>
</gene>
<dbReference type="Proteomes" id="UP000325957">
    <property type="component" value="Unassembled WGS sequence"/>
</dbReference>
<name>A0A5J5KU67_9MICC</name>
<reference evidence="3 4" key="1">
    <citation type="submission" date="2019-05" db="EMBL/GenBank/DDBJ databases">
        <title>Kocuria coralli sp. nov., a novel actinobacterium isolated from coral reef seawater.</title>
        <authorList>
            <person name="Li J."/>
        </authorList>
    </citation>
    <scope>NUCLEOTIDE SEQUENCE [LARGE SCALE GENOMIC DNA]</scope>
    <source>
        <strain evidence="3 4">SCSIO 13007</strain>
    </source>
</reference>
<evidence type="ECO:0000256" key="2">
    <source>
        <dbReference type="SAM" id="SignalP"/>
    </source>
</evidence>
<organism evidence="3 4">
    <name type="scientific">Kocuria coralli</name>
    <dbReference type="NCBI Taxonomy" id="1461025"/>
    <lineage>
        <taxon>Bacteria</taxon>
        <taxon>Bacillati</taxon>
        <taxon>Actinomycetota</taxon>
        <taxon>Actinomycetes</taxon>
        <taxon>Micrococcales</taxon>
        <taxon>Micrococcaceae</taxon>
        <taxon>Kocuria</taxon>
    </lineage>
</organism>
<feature type="chain" id="PRO_5023840411" evidence="2">
    <location>
        <begin position="25"/>
        <end position="153"/>
    </location>
</feature>
<evidence type="ECO:0000313" key="4">
    <source>
        <dbReference type="Proteomes" id="UP000325957"/>
    </source>
</evidence>
<evidence type="ECO:0000313" key="3">
    <source>
        <dbReference type="EMBL" id="KAA9392908.1"/>
    </source>
</evidence>
<keyword evidence="4" id="KW-1185">Reference proteome</keyword>
<dbReference type="AlphaFoldDB" id="A0A5J5KU67"/>
<feature type="signal peptide" evidence="2">
    <location>
        <begin position="1"/>
        <end position="24"/>
    </location>
</feature>
<protein>
    <submittedName>
        <fullName evidence="3">Uncharacterized protein</fullName>
    </submittedName>
</protein>
<comment type="caution">
    <text evidence="3">The sequence shown here is derived from an EMBL/GenBank/DDBJ whole genome shotgun (WGS) entry which is preliminary data.</text>
</comment>
<feature type="region of interest" description="Disordered" evidence="1">
    <location>
        <begin position="25"/>
        <end position="67"/>
    </location>
</feature>